<sequence length="174" mass="19442">MSITGHGPTLPEGGTHYHRQRVSPNHYYTHQGREISLTYPAAAHPHTRGAPQWDEVKGIRNDSKKTEAKCRATERVTALTKHLGTVRAPLNGETIDRRILRMGVTHRWNKSETSQNLESHCGPLEIASRNAASASDVLWNFCHLHLSTNKAAFSCVKKDQTGVVRKSEILSILF</sequence>
<dbReference type="EMBL" id="BGPR01000442">
    <property type="protein sequence ID" value="GBM20459.1"/>
    <property type="molecule type" value="Genomic_DNA"/>
</dbReference>
<evidence type="ECO:0000313" key="3">
    <source>
        <dbReference type="Proteomes" id="UP000499080"/>
    </source>
</evidence>
<evidence type="ECO:0000256" key="1">
    <source>
        <dbReference type="SAM" id="MobiDB-lite"/>
    </source>
</evidence>
<dbReference type="AlphaFoldDB" id="A0A4Y2DWL0"/>
<dbReference type="Proteomes" id="UP000499080">
    <property type="component" value="Unassembled WGS sequence"/>
</dbReference>
<protein>
    <submittedName>
        <fullName evidence="2">Uncharacterized protein</fullName>
    </submittedName>
</protein>
<evidence type="ECO:0000313" key="2">
    <source>
        <dbReference type="EMBL" id="GBM20459.1"/>
    </source>
</evidence>
<feature type="compositionally biased region" description="Basic and acidic residues" evidence="1">
    <location>
        <begin position="54"/>
        <end position="65"/>
    </location>
</feature>
<feature type="region of interest" description="Disordered" evidence="1">
    <location>
        <begin position="44"/>
        <end position="65"/>
    </location>
</feature>
<gene>
    <name evidence="2" type="ORF">AVEN_5546_1</name>
</gene>
<reference evidence="2 3" key="1">
    <citation type="journal article" date="2019" name="Sci. Rep.">
        <title>Orb-weaving spider Araneus ventricosus genome elucidates the spidroin gene catalogue.</title>
        <authorList>
            <person name="Kono N."/>
            <person name="Nakamura H."/>
            <person name="Ohtoshi R."/>
            <person name="Moran D.A.P."/>
            <person name="Shinohara A."/>
            <person name="Yoshida Y."/>
            <person name="Fujiwara M."/>
            <person name="Mori M."/>
            <person name="Tomita M."/>
            <person name="Arakawa K."/>
        </authorList>
    </citation>
    <scope>NUCLEOTIDE SEQUENCE [LARGE SCALE GENOMIC DNA]</scope>
</reference>
<comment type="caution">
    <text evidence="2">The sequence shown here is derived from an EMBL/GenBank/DDBJ whole genome shotgun (WGS) entry which is preliminary data.</text>
</comment>
<accession>A0A4Y2DWL0</accession>
<keyword evidence="3" id="KW-1185">Reference proteome</keyword>
<organism evidence="2 3">
    <name type="scientific">Araneus ventricosus</name>
    <name type="common">Orbweaver spider</name>
    <name type="synonym">Epeira ventricosa</name>
    <dbReference type="NCBI Taxonomy" id="182803"/>
    <lineage>
        <taxon>Eukaryota</taxon>
        <taxon>Metazoa</taxon>
        <taxon>Ecdysozoa</taxon>
        <taxon>Arthropoda</taxon>
        <taxon>Chelicerata</taxon>
        <taxon>Arachnida</taxon>
        <taxon>Araneae</taxon>
        <taxon>Araneomorphae</taxon>
        <taxon>Entelegynae</taxon>
        <taxon>Araneoidea</taxon>
        <taxon>Araneidae</taxon>
        <taxon>Araneus</taxon>
    </lineage>
</organism>
<proteinExistence type="predicted"/>
<name>A0A4Y2DWL0_ARAVE</name>